<dbReference type="Pfam" id="PF08874">
    <property type="entry name" value="DUF1835"/>
    <property type="match status" value="1"/>
</dbReference>
<evidence type="ECO:0000259" key="1">
    <source>
        <dbReference type="Pfam" id="PF08874"/>
    </source>
</evidence>
<dbReference type="AlphaFoldDB" id="A0A1M7ZH98"/>
<sequence>MNFHILNGDSLSQQFPKEISGEKIIFRECLVDGPVKSDSEDDFWNQRRKFIEAEFQEANYDSYSKAEILKISEIPEDSKVHFWFEEDLFCQVNFWKACTLLPPSIQSAFLVMPGSNSPYSFAHLSNENLISQWENAVELNSEDLELFQSLWKSFQNSDPEEALQSASNFEEIFSFLIPAIKAWKEMIPNENSEGLPKEELKKIHQELQTENFGPVFREFHRRLPIYGLGDTQVLKLWQSI</sequence>
<accession>A0A1M7ZH98</accession>
<dbReference type="EMBL" id="FRXN01000005">
    <property type="protein sequence ID" value="SHO64290.1"/>
    <property type="molecule type" value="Genomic_DNA"/>
</dbReference>
<feature type="domain" description="DUF1835" evidence="1">
    <location>
        <begin position="4"/>
        <end position="106"/>
    </location>
</feature>
<keyword evidence="3" id="KW-1185">Reference proteome</keyword>
<protein>
    <recommendedName>
        <fullName evidence="1">DUF1835 domain-containing protein</fullName>
    </recommendedName>
</protein>
<dbReference type="RefSeq" id="WP_073572967.1">
    <property type="nucleotide sequence ID" value="NZ_FRXN01000005.1"/>
</dbReference>
<organism evidence="2 3">
    <name type="scientific">Algoriphagus zhangzhouensis</name>
    <dbReference type="NCBI Taxonomy" id="1073327"/>
    <lineage>
        <taxon>Bacteria</taxon>
        <taxon>Pseudomonadati</taxon>
        <taxon>Bacteroidota</taxon>
        <taxon>Cytophagia</taxon>
        <taxon>Cytophagales</taxon>
        <taxon>Cyclobacteriaceae</taxon>
        <taxon>Algoriphagus</taxon>
    </lineage>
</organism>
<proteinExistence type="predicted"/>
<name>A0A1M7ZH98_9BACT</name>
<evidence type="ECO:0000313" key="3">
    <source>
        <dbReference type="Proteomes" id="UP000184609"/>
    </source>
</evidence>
<reference evidence="3" key="1">
    <citation type="submission" date="2016-12" db="EMBL/GenBank/DDBJ databases">
        <authorList>
            <person name="Varghese N."/>
            <person name="Submissions S."/>
        </authorList>
    </citation>
    <scope>NUCLEOTIDE SEQUENCE [LARGE SCALE GENOMIC DNA]</scope>
    <source>
        <strain evidence="3">DSM 25035</strain>
    </source>
</reference>
<gene>
    <name evidence="2" type="ORF">SAMN04488108_3350</name>
</gene>
<dbReference type="STRING" id="1073327.SAMN04488108_3350"/>
<evidence type="ECO:0000313" key="2">
    <source>
        <dbReference type="EMBL" id="SHO64290.1"/>
    </source>
</evidence>
<dbReference type="OrthoDB" id="127805at2"/>
<dbReference type="Proteomes" id="UP000184609">
    <property type="component" value="Unassembled WGS sequence"/>
</dbReference>
<dbReference type="InterPro" id="IPR014973">
    <property type="entry name" value="DUF1835"/>
</dbReference>